<organism evidence="1">
    <name type="scientific">bioreactor metagenome</name>
    <dbReference type="NCBI Taxonomy" id="1076179"/>
    <lineage>
        <taxon>unclassified sequences</taxon>
        <taxon>metagenomes</taxon>
        <taxon>ecological metagenomes</taxon>
    </lineage>
</organism>
<gene>
    <name evidence="1" type="ORF">SDC9_72996</name>
</gene>
<sequence length="249" mass="28701">MDLEKIRQIKLISRKLLALESTINGVLNNPHATGFSQYSSYKQMALVYNDIIAEFNEYQISSAHVYTMQVDAMPGMGDSLPMQQKAILETTLLSARMLRAKIENNLDFVEDEIENLQNFIARKLRSIIYEVPKLEKEIQNAIETLLIGKGMSKGIDYDRETGKFLFSGREYIPDFIIQKLQLCIEVKLLREQKYRSKIIEEINADITAYSKEYANLLFVVYDLGAIRDEVEFKRDLENSGNVKVLLIKN</sequence>
<dbReference type="EMBL" id="VSSQ01004748">
    <property type="protein sequence ID" value="MPM26493.1"/>
    <property type="molecule type" value="Genomic_DNA"/>
</dbReference>
<dbReference type="AlphaFoldDB" id="A0A644YJ25"/>
<name>A0A644YJ25_9ZZZZ</name>
<evidence type="ECO:0000313" key="1">
    <source>
        <dbReference type="EMBL" id="MPM26493.1"/>
    </source>
</evidence>
<protein>
    <submittedName>
        <fullName evidence="1">Uncharacterized protein</fullName>
    </submittedName>
</protein>
<reference evidence="1" key="1">
    <citation type="submission" date="2019-08" db="EMBL/GenBank/DDBJ databases">
        <authorList>
            <person name="Kucharzyk K."/>
            <person name="Murdoch R.W."/>
            <person name="Higgins S."/>
            <person name="Loffler F."/>
        </authorList>
    </citation>
    <scope>NUCLEOTIDE SEQUENCE</scope>
</reference>
<dbReference type="Gene3D" id="3.40.91.30">
    <property type="match status" value="1"/>
</dbReference>
<proteinExistence type="predicted"/>
<comment type="caution">
    <text evidence="1">The sequence shown here is derived from an EMBL/GenBank/DDBJ whole genome shotgun (WGS) entry which is preliminary data.</text>
</comment>
<accession>A0A644YJ25</accession>
<dbReference type="Pfam" id="PF18742">
    <property type="entry name" value="DpnII-MboI"/>
    <property type="match status" value="1"/>
</dbReference>